<feature type="transmembrane region" description="Helical" evidence="1">
    <location>
        <begin position="7"/>
        <end position="25"/>
    </location>
</feature>
<proteinExistence type="predicted"/>
<dbReference type="Proteomes" id="UP000290809">
    <property type="component" value="Unassembled WGS sequence"/>
</dbReference>
<dbReference type="STRING" id="6184.A0A430Q1D9"/>
<evidence type="ECO:0000256" key="1">
    <source>
        <dbReference type="SAM" id="Phobius"/>
    </source>
</evidence>
<keyword evidence="1" id="KW-1133">Transmembrane helix</keyword>
<reference evidence="2 3" key="1">
    <citation type="journal article" date="2019" name="PLoS Pathog.">
        <title>Genome sequence of the bovine parasite Schistosoma bovis Tanzania.</title>
        <authorList>
            <person name="Oey H."/>
            <person name="Zakrzewski M."/>
            <person name="Gobert G."/>
            <person name="Gravermann K."/>
            <person name="Stoye J."/>
            <person name="Jones M."/>
            <person name="Mcmanus D."/>
            <person name="Krause L."/>
        </authorList>
    </citation>
    <scope>NUCLEOTIDE SEQUENCE [LARGE SCALE GENOMIC DNA]</scope>
    <source>
        <strain evidence="2 3">TAN1997</strain>
    </source>
</reference>
<evidence type="ECO:0000313" key="3">
    <source>
        <dbReference type="Proteomes" id="UP000290809"/>
    </source>
</evidence>
<dbReference type="EMBL" id="QMKO01003326">
    <property type="protein sequence ID" value="RTG81503.1"/>
    <property type="molecule type" value="Genomic_DNA"/>
</dbReference>
<keyword evidence="1" id="KW-0812">Transmembrane</keyword>
<feature type="non-terminal residue" evidence="2">
    <location>
        <position position="209"/>
    </location>
</feature>
<name>A0A430Q1D9_SCHBO</name>
<keyword evidence="1" id="KW-0472">Membrane</keyword>
<comment type="caution">
    <text evidence="2">The sequence shown here is derived from an EMBL/GenBank/DDBJ whole genome shotgun (WGS) entry which is preliminary data.</text>
</comment>
<organism evidence="2 3">
    <name type="scientific">Schistosoma bovis</name>
    <name type="common">Blood fluke</name>
    <dbReference type="NCBI Taxonomy" id="6184"/>
    <lineage>
        <taxon>Eukaryota</taxon>
        <taxon>Metazoa</taxon>
        <taxon>Spiralia</taxon>
        <taxon>Lophotrochozoa</taxon>
        <taxon>Platyhelminthes</taxon>
        <taxon>Trematoda</taxon>
        <taxon>Digenea</taxon>
        <taxon>Strigeidida</taxon>
        <taxon>Schistosomatoidea</taxon>
        <taxon>Schistosomatidae</taxon>
        <taxon>Schistosoma</taxon>
    </lineage>
</organism>
<gene>
    <name evidence="2" type="ORF">DC041_0000278</name>
</gene>
<sequence>MLTNRLCFAAIGVIPLILVTFFLVFDVCGEHCHNDVFLQAKLGKLSYARWVNTSITLICSGKEFTSVMWYSVRKVYKMAIGCLKNEHRQLHLDWFPNVPEIIATYVSYEKQIRQVCIFSLSNGILTSRVLVEELNDQSVDMALTTTVYFLPNSIITNVFFICKQGEVRNGTCHSRLGNGTFYNGEKNIYKNNEFYKITDKVVPTHMGKH</sequence>
<dbReference type="AlphaFoldDB" id="A0A430Q1D9"/>
<accession>A0A430Q1D9</accession>
<evidence type="ECO:0000313" key="2">
    <source>
        <dbReference type="EMBL" id="RTG81503.1"/>
    </source>
</evidence>
<keyword evidence="3" id="KW-1185">Reference proteome</keyword>
<protein>
    <submittedName>
        <fullName evidence="2">Uncharacterized protein</fullName>
    </submittedName>
</protein>